<dbReference type="Proteomes" id="UP000183832">
    <property type="component" value="Unassembled WGS sequence"/>
</dbReference>
<reference evidence="1 2" key="1">
    <citation type="submission" date="2015-04" db="EMBL/GenBank/DDBJ databases">
        <authorList>
            <person name="Syromyatnikov M.Y."/>
            <person name="Popov V.N."/>
        </authorList>
    </citation>
    <scope>NUCLEOTIDE SEQUENCE [LARGE SCALE GENOMIC DNA]</scope>
</reference>
<dbReference type="AlphaFoldDB" id="A0A1J1HG72"/>
<evidence type="ECO:0000313" key="2">
    <source>
        <dbReference type="Proteomes" id="UP000183832"/>
    </source>
</evidence>
<gene>
    <name evidence="1" type="ORF">CLUMA_CG000693</name>
</gene>
<sequence length="70" mass="7932">MNLKSHFTQDFTSSSLSRLRGANSIRQYLSPNSSQSVRLLILCTVEKILLLTLQTPSIHLSHHSYIVLVH</sequence>
<organism evidence="1 2">
    <name type="scientific">Clunio marinus</name>
    <dbReference type="NCBI Taxonomy" id="568069"/>
    <lineage>
        <taxon>Eukaryota</taxon>
        <taxon>Metazoa</taxon>
        <taxon>Ecdysozoa</taxon>
        <taxon>Arthropoda</taxon>
        <taxon>Hexapoda</taxon>
        <taxon>Insecta</taxon>
        <taxon>Pterygota</taxon>
        <taxon>Neoptera</taxon>
        <taxon>Endopterygota</taxon>
        <taxon>Diptera</taxon>
        <taxon>Nematocera</taxon>
        <taxon>Chironomoidea</taxon>
        <taxon>Chironomidae</taxon>
        <taxon>Clunio</taxon>
    </lineage>
</organism>
<evidence type="ECO:0000313" key="1">
    <source>
        <dbReference type="EMBL" id="CRK86867.1"/>
    </source>
</evidence>
<protein>
    <submittedName>
        <fullName evidence="1">CLUMA_CG000693, isoform A</fullName>
    </submittedName>
</protein>
<name>A0A1J1HG72_9DIPT</name>
<keyword evidence="2" id="KW-1185">Reference proteome</keyword>
<dbReference type="EMBL" id="CVRI01000002">
    <property type="protein sequence ID" value="CRK86867.1"/>
    <property type="molecule type" value="Genomic_DNA"/>
</dbReference>
<accession>A0A1J1HG72</accession>
<proteinExistence type="predicted"/>